<keyword evidence="3" id="KW-1185">Reference proteome</keyword>
<sequence>MRDKFEGINNRIWFRYNEEGDCYDLDDSSYLEINTDTIDFGAPELYDPETQTLDLRYIHFTGGYQGDFIGDVISYLNVHPEVKCFKTDGWDYNRLEELAAVTSLTSLDLSGTDLVDECLPILLGPESNLTELNLQGTFVTHTAVLPYLKRNIIIHLSSEGLETYLDFDTGLWNKRDTPQPDVVAAFKSKKIQERTDCLRDYGLTDNVPSLLQYSLFNVLKTPQLNTPATKTLLGEDMQEKLEQLEQSGFQFK</sequence>
<evidence type="ECO:0000313" key="2">
    <source>
        <dbReference type="EMBL" id="STO23914.1"/>
    </source>
</evidence>
<name>A0A377GH52_9GAMM</name>
<gene>
    <name evidence="2" type="ORF">NCTC11401_00720</name>
    <name evidence="1" type="ORF">SAMN05421777_1231</name>
</gene>
<protein>
    <recommendedName>
        <fullName evidence="5">Leucine Rich repeats (2 copies)</fullName>
    </recommendedName>
</protein>
<dbReference type="Proteomes" id="UP000254374">
    <property type="component" value="Unassembled WGS sequence"/>
</dbReference>
<dbReference type="AlphaFoldDB" id="A0A377GH52"/>
<accession>A0A377GH52</accession>
<dbReference type="InterPro" id="IPR032675">
    <property type="entry name" value="LRR_dom_sf"/>
</dbReference>
<dbReference type="SUPFAM" id="SSF52058">
    <property type="entry name" value="L domain-like"/>
    <property type="match status" value="1"/>
</dbReference>
<evidence type="ECO:0000313" key="3">
    <source>
        <dbReference type="Proteomes" id="UP000186808"/>
    </source>
</evidence>
<dbReference type="Proteomes" id="UP000186808">
    <property type="component" value="Unassembled WGS sequence"/>
</dbReference>
<proteinExistence type="predicted"/>
<reference evidence="2 4" key="2">
    <citation type="submission" date="2018-06" db="EMBL/GenBank/DDBJ databases">
        <authorList>
            <consortium name="Pathogen Informatics"/>
            <person name="Doyle S."/>
        </authorList>
    </citation>
    <scope>NUCLEOTIDE SEQUENCE [LARGE SCALE GENOMIC DNA]</scope>
    <source>
        <strain evidence="2 4">NCTC11401</strain>
    </source>
</reference>
<dbReference type="Gene3D" id="3.80.10.10">
    <property type="entry name" value="Ribonuclease Inhibitor"/>
    <property type="match status" value="1"/>
</dbReference>
<evidence type="ECO:0000313" key="1">
    <source>
        <dbReference type="EMBL" id="SIR75743.1"/>
    </source>
</evidence>
<dbReference type="RefSeq" id="WP_058469229.1">
    <property type="nucleotide sequence ID" value="NZ_CAAAIX010000041.1"/>
</dbReference>
<dbReference type="EMBL" id="FTNL01000023">
    <property type="protein sequence ID" value="SIR75743.1"/>
    <property type="molecule type" value="Genomic_DNA"/>
</dbReference>
<organism evidence="2 4">
    <name type="scientific">Fluoribacter gormanii</name>
    <dbReference type="NCBI Taxonomy" id="464"/>
    <lineage>
        <taxon>Bacteria</taxon>
        <taxon>Pseudomonadati</taxon>
        <taxon>Pseudomonadota</taxon>
        <taxon>Gammaproteobacteria</taxon>
        <taxon>Legionellales</taxon>
        <taxon>Legionellaceae</taxon>
        <taxon>Fluoribacter</taxon>
    </lineage>
</organism>
<evidence type="ECO:0000313" key="4">
    <source>
        <dbReference type="Proteomes" id="UP000254374"/>
    </source>
</evidence>
<dbReference type="EMBL" id="UGGV01000001">
    <property type="protein sequence ID" value="STO23914.1"/>
    <property type="molecule type" value="Genomic_DNA"/>
</dbReference>
<dbReference type="OrthoDB" id="9891253at2"/>
<reference evidence="1 3" key="1">
    <citation type="submission" date="2017-01" db="EMBL/GenBank/DDBJ databases">
        <authorList>
            <person name="Varghese N."/>
            <person name="Submissions S."/>
        </authorList>
    </citation>
    <scope>NUCLEOTIDE SEQUENCE [LARGE SCALE GENOMIC DNA]</scope>
    <source>
        <strain evidence="1 3">ATCC 33342</strain>
    </source>
</reference>
<evidence type="ECO:0008006" key="5">
    <source>
        <dbReference type="Google" id="ProtNLM"/>
    </source>
</evidence>